<dbReference type="SMART" id="SM00065">
    <property type="entry name" value="GAF"/>
    <property type="match status" value="2"/>
</dbReference>
<gene>
    <name evidence="2" type="ORF">DSCW_56560</name>
</gene>
<dbReference type="RefSeq" id="WP_155306895.1">
    <property type="nucleotide sequence ID" value="NZ_AP021875.1"/>
</dbReference>
<reference evidence="2 3" key="1">
    <citation type="submission" date="2019-11" db="EMBL/GenBank/DDBJ databases">
        <title>Comparative genomics of hydrocarbon-degrading Desulfosarcina strains.</title>
        <authorList>
            <person name="Watanabe M."/>
            <person name="Kojima H."/>
            <person name="Fukui M."/>
        </authorList>
    </citation>
    <scope>NUCLEOTIDE SEQUENCE [LARGE SCALE GENOMIC DNA]</scope>
    <source>
        <strain evidence="2 3">PP31</strain>
    </source>
</reference>
<dbReference type="Pfam" id="PF13185">
    <property type="entry name" value="GAF_2"/>
    <property type="match status" value="1"/>
</dbReference>
<dbReference type="AlphaFoldDB" id="A0A5K7ZDG9"/>
<evidence type="ECO:0000259" key="1">
    <source>
        <dbReference type="SMART" id="SM00065"/>
    </source>
</evidence>
<dbReference type="Proteomes" id="UP000427769">
    <property type="component" value="Chromosome"/>
</dbReference>
<sequence>MKQQHDYLRLLLDVTKTLTAELNMDKVLHLIASRVPEAVQVDAATIRLLDPTGKKLVLKAASGLSDAYLKRGPIDAEESVLSALKGTPIAIVDADNDPRIQYPEAARKEGIKSILVAPIPIRGKINGVLRLLSHTRREFEPLEIEFAAALAEQCGIAIENAHIYDEQKRQLNYFKGVCEISKTIAETRQLDDIFNFIVTKLPEVMDLKACTLRLFESSKGQLELKAAYGLSQAYLERGPIDDELATYFILNGEPVLILDATSDVHTQYHQEAANEGVGSILAVPLSIRGEIIGVLRLLTAEQRHFSENEINFAMTVAEQGGVAIQNAIDYQKMESLLKDCDSGGPR</sequence>
<feature type="domain" description="GAF" evidence="1">
    <location>
        <begin position="23"/>
        <end position="168"/>
    </location>
</feature>
<name>A0A5K7ZDG9_9BACT</name>
<feature type="domain" description="GAF" evidence="1">
    <location>
        <begin position="189"/>
        <end position="334"/>
    </location>
</feature>
<proteinExistence type="predicted"/>
<dbReference type="PANTHER" id="PTHR43155">
    <property type="entry name" value="CYCLIC DI-GMP PHOSPHODIESTERASE PA4108-RELATED"/>
    <property type="match status" value="1"/>
</dbReference>
<evidence type="ECO:0000313" key="3">
    <source>
        <dbReference type="Proteomes" id="UP000427769"/>
    </source>
</evidence>
<organism evidence="2 3">
    <name type="scientific">Desulfosarcina widdelii</name>
    <dbReference type="NCBI Taxonomy" id="947919"/>
    <lineage>
        <taxon>Bacteria</taxon>
        <taxon>Pseudomonadati</taxon>
        <taxon>Thermodesulfobacteriota</taxon>
        <taxon>Desulfobacteria</taxon>
        <taxon>Desulfobacterales</taxon>
        <taxon>Desulfosarcinaceae</taxon>
        <taxon>Desulfosarcina</taxon>
    </lineage>
</organism>
<accession>A0A5K7ZDG9</accession>
<dbReference type="Pfam" id="PF01590">
    <property type="entry name" value="GAF"/>
    <property type="match status" value="1"/>
</dbReference>
<dbReference type="InterPro" id="IPR029016">
    <property type="entry name" value="GAF-like_dom_sf"/>
</dbReference>
<dbReference type="OrthoDB" id="9765588at2"/>
<dbReference type="InterPro" id="IPR003018">
    <property type="entry name" value="GAF"/>
</dbReference>
<dbReference type="SUPFAM" id="SSF55781">
    <property type="entry name" value="GAF domain-like"/>
    <property type="match status" value="2"/>
</dbReference>
<dbReference type="Gene3D" id="3.30.450.40">
    <property type="match status" value="2"/>
</dbReference>
<dbReference type="EMBL" id="AP021875">
    <property type="protein sequence ID" value="BBO78239.1"/>
    <property type="molecule type" value="Genomic_DNA"/>
</dbReference>
<evidence type="ECO:0000313" key="2">
    <source>
        <dbReference type="EMBL" id="BBO78239.1"/>
    </source>
</evidence>
<dbReference type="KEGG" id="dwd:DSCW_56560"/>
<protein>
    <recommendedName>
        <fullName evidence="1">GAF domain-containing protein</fullName>
    </recommendedName>
</protein>
<dbReference type="PANTHER" id="PTHR43155:SF2">
    <property type="entry name" value="CYCLIC DI-GMP PHOSPHODIESTERASE PA4108"/>
    <property type="match status" value="1"/>
</dbReference>
<keyword evidence="3" id="KW-1185">Reference proteome</keyword>